<evidence type="ECO:0000256" key="3">
    <source>
        <dbReference type="ARBA" id="ARBA00023235"/>
    </source>
</evidence>
<dbReference type="RefSeq" id="WP_262873237.1">
    <property type="nucleotide sequence ID" value="NZ_BAABKW010000002.1"/>
</dbReference>
<dbReference type="SUPFAM" id="SSF50621">
    <property type="entry name" value="Alanine racemase C-terminal domain-like"/>
    <property type="match status" value="1"/>
</dbReference>
<keyword evidence="2" id="KW-0663">Pyridoxal phosphate</keyword>
<gene>
    <name evidence="5" type="ORF">ACFQRL_05075</name>
</gene>
<evidence type="ECO:0000256" key="2">
    <source>
        <dbReference type="ARBA" id="ARBA00022898"/>
    </source>
</evidence>
<evidence type="ECO:0000313" key="6">
    <source>
        <dbReference type="Proteomes" id="UP001596507"/>
    </source>
</evidence>
<keyword evidence="6" id="KW-1185">Reference proteome</keyword>
<keyword evidence="3" id="KW-0413">Isomerase</keyword>
<dbReference type="PANTHER" id="PTHR30511:SF0">
    <property type="entry name" value="ALANINE RACEMASE, CATABOLIC-RELATED"/>
    <property type="match status" value="1"/>
</dbReference>
<dbReference type="Pfam" id="PF00842">
    <property type="entry name" value="Ala_racemase_C"/>
    <property type="match status" value="1"/>
</dbReference>
<organism evidence="5 6">
    <name type="scientific">Microbacterium fluvii</name>
    <dbReference type="NCBI Taxonomy" id="415215"/>
    <lineage>
        <taxon>Bacteria</taxon>
        <taxon>Bacillati</taxon>
        <taxon>Actinomycetota</taxon>
        <taxon>Actinomycetes</taxon>
        <taxon>Micrococcales</taxon>
        <taxon>Microbacteriaceae</taxon>
        <taxon>Microbacterium</taxon>
    </lineage>
</organism>
<sequence>MTAATLGERGGARRSAPRAIVDHCVLAANARALVGASAAPVAADLRRDAWGHGLIEVWRTLRASGIDAFVVDDDARAALGIAGADAGTLRRRGDTAEAPAAADLYGLPGGAGTPVLRLHGSVLSVKPLRVGEGVSYGYLHRAAVDTRIALVAGGYAQGVVRSLGGAVGVRIGGERRPIVGRIAMDVCVVDLGETAAARGDEVVFFGDQGAGHPPLADWTEATGLTAAEIVTTVGLRAQREHVS</sequence>
<accession>A0ABW2HBV6</accession>
<dbReference type="SMART" id="SM01005">
    <property type="entry name" value="Ala_racemase_C"/>
    <property type="match status" value="1"/>
</dbReference>
<comment type="caution">
    <text evidence="5">The sequence shown here is derived from an EMBL/GenBank/DDBJ whole genome shotgun (WGS) entry which is preliminary data.</text>
</comment>
<dbReference type="Gene3D" id="2.40.37.10">
    <property type="entry name" value="Lyase, Ornithine Decarboxylase, Chain A, domain 1"/>
    <property type="match status" value="1"/>
</dbReference>
<dbReference type="Proteomes" id="UP001596507">
    <property type="component" value="Unassembled WGS sequence"/>
</dbReference>
<evidence type="ECO:0000313" key="5">
    <source>
        <dbReference type="EMBL" id="MFC7268329.1"/>
    </source>
</evidence>
<proteinExistence type="predicted"/>
<comment type="cofactor">
    <cofactor evidence="1">
        <name>pyridoxal 5'-phosphate</name>
        <dbReference type="ChEBI" id="CHEBI:597326"/>
    </cofactor>
</comment>
<evidence type="ECO:0000259" key="4">
    <source>
        <dbReference type="SMART" id="SM01005"/>
    </source>
</evidence>
<dbReference type="InterPro" id="IPR011079">
    <property type="entry name" value="Ala_racemase_C"/>
</dbReference>
<dbReference type="InterPro" id="IPR009006">
    <property type="entry name" value="Ala_racemase/Decarboxylase_C"/>
</dbReference>
<name>A0ABW2HBV6_9MICO</name>
<dbReference type="InterPro" id="IPR000821">
    <property type="entry name" value="Ala_racemase"/>
</dbReference>
<protein>
    <submittedName>
        <fullName evidence="5">Alanine racemase C-terminal domain-containing protein</fullName>
    </submittedName>
</protein>
<reference evidence="6" key="1">
    <citation type="journal article" date="2019" name="Int. J. Syst. Evol. Microbiol.">
        <title>The Global Catalogue of Microorganisms (GCM) 10K type strain sequencing project: providing services to taxonomists for standard genome sequencing and annotation.</title>
        <authorList>
            <consortium name="The Broad Institute Genomics Platform"/>
            <consortium name="The Broad Institute Genome Sequencing Center for Infectious Disease"/>
            <person name="Wu L."/>
            <person name="Ma J."/>
        </authorList>
    </citation>
    <scope>NUCLEOTIDE SEQUENCE [LARGE SCALE GENOMIC DNA]</scope>
    <source>
        <strain evidence="6">CGMCC 1.15772</strain>
    </source>
</reference>
<dbReference type="EMBL" id="JBHTBE010000001">
    <property type="protein sequence ID" value="MFC7268329.1"/>
    <property type="molecule type" value="Genomic_DNA"/>
</dbReference>
<evidence type="ECO:0000256" key="1">
    <source>
        <dbReference type="ARBA" id="ARBA00001933"/>
    </source>
</evidence>
<dbReference type="PANTHER" id="PTHR30511">
    <property type="entry name" value="ALANINE RACEMASE"/>
    <property type="match status" value="1"/>
</dbReference>
<feature type="domain" description="Alanine racemase C-terminal" evidence="4">
    <location>
        <begin position="115"/>
        <end position="242"/>
    </location>
</feature>